<protein>
    <submittedName>
        <fullName evidence="2">DUF1918 domain-containing protein</fullName>
    </submittedName>
</protein>
<proteinExistence type="predicted"/>
<comment type="caution">
    <text evidence="2">The sequence shown here is derived from an EMBL/GenBank/DDBJ whole genome shotgun (WGS) entry which is preliminary data.</text>
</comment>
<organism evidence="2 3">
    <name type="scientific">Pseudonocardia humida</name>
    <dbReference type="NCBI Taxonomy" id="2800819"/>
    <lineage>
        <taxon>Bacteria</taxon>
        <taxon>Bacillati</taxon>
        <taxon>Actinomycetota</taxon>
        <taxon>Actinomycetes</taxon>
        <taxon>Pseudonocardiales</taxon>
        <taxon>Pseudonocardiaceae</taxon>
        <taxon>Pseudonocardia</taxon>
    </lineage>
</organism>
<dbReference type="Proteomes" id="UP001165283">
    <property type="component" value="Unassembled WGS sequence"/>
</dbReference>
<evidence type="ECO:0000313" key="2">
    <source>
        <dbReference type="EMBL" id="MCO1656333.1"/>
    </source>
</evidence>
<name>A0ABT1A012_9PSEU</name>
<dbReference type="Pfam" id="PF08940">
    <property type="entry name" value="DUF1918"/>
    <property type="match status" value="1"/>
</dbReference>
<accession>A0ABT1A012</accession>
<reference evidence="2" key="1">
    <citation type="submission" date="2021-04" db="EMBL/GenBank/DDBJ databases">
        <title>Pseudonocardia sp. nov., isolated from sandy soil of mangrove forest.</title>
        <authorList>
            <person name="Zan Z."/>
            <person name="Huang R."/>
            <person name="Liu W."/>
        </authorList>
    </citation>
    <scope>NUCLEOTIDE SEQUENCE</scope>
    <source>
        <strain evidence="2">S2-4</strain>
    </source>
</reference>
<keyword evidence="3" id="KW-1185">Reference proteome</keyword>
<dbReference type="RefSeq" id="WP_252438948.1">
    <property type="nucleotide sequence ID" value="NZ_JAGSOV010000034.1"/>
</dbReference>
<feature type="domain" description="DUF1918" evidence="1">
    <location>
        <begin position="16"/>
        <end position="72"/>
    </location>
</feature>
<dbReference type="InterPro" id="IPR015035">
    <property type="entry name" value="DUF1918"/>
</dbReference>
<dbReference type="SUPFAM" id="SSF50118">
    <property type="entry name" value="Cell growth inhibitor/plasmid maintenance toxic component"/>
    <property type="match status" value="1"/>
</dbReference>
<evidence type="ECO:0000313" key="3">
    <source>
        <dbReference type="Proteomes" id="UP001165283"/>
    </source>
</evidence>
<dbReference type="EMBL" id="JAGSOV010000034">
    <property type="protein sequence ID" value="MCO1656333.1"/>
    <property type="molecule type" value="Genomic_DNA"/>
</dbReference>
<dbReference type="Gene3D" id="2.30.30.440">
    <property type="entry name" value="Domain of unknown function DUF1918"/>
    <property type="match status" value="1"/>
</dbReference>
<sequence length="91" mass="9950">MQDRDVERDEERTVGAVAGDWFVVPGPLNGHQWHWGRITAVLPAPDGTARYRVRRLGEAHDSVVVPADGARVAKEADWPEPAGDAIGVWPS</sequence>
<gene>
    <name evidence="2" type="ORF">KDL28_14830</name>
</gene>
<evidence type="ECO:0000259" key="1">
    <source>
        <dbReference type="Pfam" id="PF08940"/>
    </source>
</evidence>